<dbReference type="InterPro" id="IPR036412">
    <property type="entry name" value="HAD-like_sf"/>
</dbReference>
<dbReference type="InterPro" id="IPR023214">
    <property type="entry name" value="HAD_sf"/>
</dbReference>
<dbReference type="Gene3D" id="1.10.150.340">
    <property type="entry name" value="Pyrimidine 5'-nucleotidase (UMPH-1), N-terminal domain"/>
    <property type="match status" value="1"/>
</dbReference>
<dbReference type="Gene3D" id="3.40.50.1000">
    <property type="entry name" value="HAD superfamily/HAD-like"/>
    <property type="match status" value="1"/>
</dbReference>
<reference evidence="9 10" key="1">
    <citation type="journal article" date="2019" name="Gigascience">
        <title>Whole-genome sequence of the oriental lung fluke Paragonimus westermani.</title>
        <authorList>
            <person name="Oey H."/>
            <person name="Zakrzewski M."/>
            <person name="Narain K."/>
            <person name="Devi K.R."/>
            <person name="Agatsuma T."/>
            <person name="Nawaratna S."/>
            <person name="Gobert G.N."/>
            <person name="Jones M.K."/>
            <person name="Ragan M.A."/>
            <person name="McManus D.P."/>
            <person name="Krause L."/>
        </authorList>
    </citation>
    <scope>NUCLEOTIDE SEQUENCE [LARGE SCALE GENOMIC DNA]</scope>
    <source>
        <strain evidence="9 10">IND2009</strain>
    </source>
</reference>
<dbReference type="PANTHER" id="PTHR13045">
    <property type="entry name" value="5'-NUCLEOTIDASE"/>
    <property type="match status" value="1"/>
</dbReference>
<keyword evidence="6 9" id="KW-0378">Hydrolase</keyword>
<protein>
    <recommendedName>
        <fullName evidence="3">5'-nucleotidase</fullName>
        <ecNumber evidence="3">3.1.3.5</ecNumber>
    </recommendedName>
</protein>
<keyword evidence="7" id="KW-0460">Magnesium</keyword>
<evidence type="ECO:0000313" key="9">
    <source>
        <dbReference type="EMBL" id="KAA3680671.1"/>
    </source>
</evidence>
<keyword evidence="5" id="KW-0547">Nucleotide-binding</keyword>
<evidence type="ECO:0000256" key="1">
    <source>
        <dbReference type="ARBA" id="ARBA00000815"/>
    </source>
</evidence>
<proteinExistence type="inferred from homology"/>
<dbReference type="EMBL" id="QNGE01000382">
    <property type="protein sequence ID" value="KAA3680671.1"/>
    <property type="molecule type" value="Genomic_DNA"/>
</dbReference>
<evidence type="ECO:0000256" key="8">
    <source>
        <dbReference type="ARBA" id="ARBA00023080"/>
    </source>
</evidence>
<evidence type="ECO:0000256" key="2">
    <source>
        <dbReference type="ARBA" id="ARBA00008389"/>
    </source>
</evidence>
<evidence type="ECO:0000256" key="3">
    <source>
        <dbReference type="ARBA" id="ARBA00012643"/>
    </source>
</evidence>
<keyword evidence="4" id="KW-0479">Metal-binding</keyword>
<evidence type="ECO:0000313" key="10">
    <source>
        <dbReference type="Proteomes" id="UP000324629"/>
    </source>
</evidence>
<dbReference type="GO" id="GO:0008253">
    <property type="term" value="F:5'-nucleotidase activity"/>
    <property type="evidence" value="ECO:0007669"/>
    <property type="project" value="UniProtKB-EC"/>
</dbReference>
<accession>A0A5J4NYW2</accession>
<dbReference type="Proteomes" id="UP000324629">
    <property type="component" value="Unassembled WGS sequence"/>
</dbReference>
<dbReference type="InterPro" id="IPR006434">
    <property type="entry name" value="Pyrimidine_nucleotidase_eu"/>
</dbReference>
<keyword evidence="8" id="KW-0546">Nucleotide metabolism</keyword>
<evidence type="ECO:0000256" key="7">
    <source>
        <dbReference type="ARBA" id="ARBA00022842"/>
    </source>
</evidence>
<dbReference type="SUPFAM" id="SSF56784">
    <property type="entry name" value="HAD-like"/>
    <property type="match status" value="1"/>
</dbReference>
<name>A0A5J4NYW2_9TREM</name>
<dbReference type="Pfam" id="PF05822">
    <property type="entry name" value="UMPH-1"/>
    <property type="match status" value="1"/>
</dbReference>
<comment type="similarity">
    <text evidence="2">Belongs to the pyrimidine 5'-nucleotidase family.</text>
</comment>
<sequence>MRFFYETGSNNANRNKFFAQGNIEELLSSFIKNCVVLSNEEKLIKQLSTIAQDGHQQLQIISDFDYTITKYIDGGQRMLTTHEAIEMHPNMKKRSISELRKLRDIYLPIEMSCVKDPVILRQHMDLWWNQSYSILLANPVTRRMIVEVEQFAPIVFRQEFTDFAAYLRSVWIPLTVFSAGLGDVIAQLMQSAHMSMENVLIAANYMQFGRNDVAYAFAKPIICVHNKTLQILKQPASILTNRSEQLTRRNVMLLGDSPHDVHMTNGHDFNTVLKIGFLNQPTSQSIEQYKQIYDMVLTKHESFRVPLNLIKWICTFPKSLFK</sequence>
<gene>
    <name evidence="9" type="ORF">DEA37_0012852</name>
</gene>
<dbReference type="PANTHER" id="PTHR13045:SF0">
    <property type="entry name" value="7-METHYLGUANOSINE PHOSPHATE-SPECIFIC 5'-NUCLEOTIDASE"/>
    <property type="match status" value="1"/>
</dbReference>
<dbReference type="GO" id="GO:0005737">
    <property type="term" value="C:cytoplasm"/>
    <property type="evidence" value="ECO:0007669"/>
    <property type="project" value="InterPro"/>
</dbReference>
<dbReference type="GO" id="GO:0000287">
    <property type="term" value="F:magnesium ion binding"/>
    <property type="evidence" value="ECO:0007669"/>
    <property type="project" value="InterPro"/>
</dbReference>
<keyword evidence="10" id="KW-1185">Reference proteome</keyword>
<evidence type="ECO:0000256" key="6">
    <source>
        <dbReference type="ARBA" id="ARBA00022801"/>
    </source>
</evidence>
<dbReference type="GO" id="GO:0000166">
    <property type="term" value="F:nucleotide binding"/>
    <property type="evidence" value="ECO:0007669"/>
    <property type="project" value="UniProtKB-KW"/>
</dbReference>
<evidence type="ECO:0000256" key="4">
    <source>
        <dbReference type="ARBA" id="ARBA00022723"/>
    </source>
</evidence>
<dbReference type="EC" id="3.1.3.5" evidence="3"/>
<organism evidence="9 10">
    <name type="scientific">Paragonimus westermani</name>
    <dbReference type="NCBI Taxonomy" id="34504"/>
    <lineage>
        <taxon>Eukaryota</taxon>
        <taxon>Metazoa</taxon>
        <taxon>Spiralia</taxon>
        <taxon>Lophotrochozoa</taxon>
        <taxon>Platyhelminthes</taxon>
        <taxon>Trematoda</taxon>
        <taxon>Digenea</taxon>
        <taxon>Plagiorchiida</taxon>
        <taxon>Troglotremata</taxon>
        <taxon>Troglotrematidae</taxon>
        <taxon>Paragonimus</taxon>
    </lineage>
</organism>
<comment type="caution">
    <text evidence="9">The sequence shown here is derived from an EMBL/GenBank/DDBJ whole genome shotgun (WGS) entry which is preliminary data.</text>
</comment>
<comment type="catalytic activity">
    <reaction evidence="1">
        <text>a ribonucleoside 5'-phosphate + H2O = a ribonucleoside + phosphate</text>
        <dbReference type="Rhea" id="RHEA:12484"/>
        <dbReference type="ChEBI" id="CHEBI:15377"/>
        <dbReference type="ChEBI" id="CHEBI:18254"/>
        <dbReference type="ChEBI" id="CHEBI:43474"/>
        <dbReference type="ChEBI" id="CHEBI:58043"/>
        <dbReference type="EC" id="3.1.3.5"/>
    </reaction>
</comment>
<evidence type="ECO:0000256" key="5">
    <source>
        <dbReference type="ARBA" id="ARBA00022741"/>
    </source>
</evidence>
<dbReference type="GO" id="GO:0009117">
    <property type="term" value="P:nucleotide metabolic process"/>
    <property type="evidence" value="ECO:0007669"/>
    <property type="project" value="UniProtKB-KW"/>
</dbReference>
<dbReference type="AlphaFoldDB" id="A0A5J4NYW2"/>